<evidence type="ECO:0000256" key="1">
    <source>
        <dbReference type="ARBA" id="ARBA00022603"/>
    </source>
</evidence>
<dbReference type="SUPFAM" id="SSF53335">
    <property type="entry name" value="S-adenosyl-L-methionine-dependent methyltransferases"/>
    <property type="match status" value="1"/>
</dbReference>
<dbReference type="Proteomes" id="UP000032946">
    <property type="component" value="Chromosome"/>
</dbReference>
<accession>A0A9P1KEJ3</accession>
<evidence type="ECO:0000256" key="2">
    <source>
        <dbReference type="ARBA" id="ARBA00022679"/>
    </source>
</evidence>
<dbReference type="GO" id="GO:0032259">
    <property type="term" value="P:methylation"/>
    <property type="evidence" value="ECO:0007669"/>
    <property type="project" value="UniProtKB-KW"/>
</dbReference>
<dbReference type="InterPro" id="IPR038375">
    <property type="entry name" value="NDUFAF7_sf"/>
</dbReference>
<organism evidence="3 4">
    <name type="scientific">Limnospira indica PCC 8005</name>
    <dbReference type="NCBI Taxonomy" id="376219"/>
    <lineage>
        <taxon>Bacteria</taxon>
        <taxon>Bacillati</taxon>
        <taxon>Cyanobacteriota</taxon>
        <taxon>Cyanophyceae</taxon>
        <taxon>Oscillatoriophycideae</taxon>
        <taxon>Oscillatoriales</taxon>
        <taxon>Sirenicapillariaceae</taxon>
        <taxon>Limnospira</taxon>
    </lineage>
</organism>
<dbReference type="RefSeq" id="WP_006670448.1">
    <property type="nucleotide sequence ID" value="NZ_FO818640.1"/>
</dbReference>
<dbReference type="PANTHER" id="PTHR12049:SF7">
    <property type="entry name" value="PROTEIN ARGININE METHYLTRANSFERASE NDUFAF7, MITOCHONDRIAL"/>
    <property type="match status" value="1"/>
</dbReference>
<sequence>MVSVTLVDRISQRIGNHPQNRITFAEYMEMALYDPKQGYYNHNSPQIGAQGDFFTSPHLGSDFGELLAEQLVEMWEILGKPEPFTLVEMGAGQGILAADIIGYLQGQYPQVVGVLDYAIAEKSTRLKTEQQRRFQQLGAPFTQIRWCDLDEIANHSITGCFFSNELIDAFPVHLVTRQNNQLQEIYLTTTGSKSDYQLAEVVGELSTPQLADYFRLVGIDLLSEAYPEGYRTEVNLAALGWVETVARKLRRGFVLTIDYGYSADRLYSPTRREGTLQCYYQHRHHNNPYIYIGEQDITAHVDFTALQQKGRSLGLQTIGFTQQALFMMALGLGDRIATVSEGPKISQVLRRREALHSLIDPMGLGNFGVLIQGTFSEDVKLRGLSSPQW</sequence>
<proteinExistence type="predicted"/>
<evidence type="ECO:0000313" key="3">
    <source>
        <dbReference type="EMBL" id="CDM94566.1"/>
    </source>
</evidence>
<gene>
    <name evidence="3" type="ORF">ARTHRO_20100</name>
</gene>
<protein>
    <recommendedName>
        <fullName evidence="5">Class I SAM-dependent methyltransferase</fullName>
    </recommendedName>
</protein>
<dbReference type="InterPro" id="IPR003788">
    <property type="entry name" value="NDUFAF7"/>
</dbReference>
<dbReference type="InterPro" id="IPR029063">
    <property type="entry name" value="SAM-dependent_MTases_sf"/>
</dbReference>
<dbReference type="Pfam" id="PF02636">
    <property type="entry name" value="Methyltransf_28"/>
    <property type="match status" value="1"/>
</dbReference>
<evidence type="ECO:0000313" key="4">
    <source>
        <dbReference type="Proteomes" id="UP000032946"/>
    </source>
</evidence>
<keyword evidence="2" id="KW-0808">Transferase</keyword>
<name>A0A9P1KEJ3_9CYAN</name>
<dbReference type="Gene3D" id="3.40.50.12710">
    <property type="match status" value="1"/>
</dbReference>
<reference evidence="3 4" key="1">
    <citation type="submission" date="2014-02" db="EMBL/GenBank/DDBJ databases">
        <authorList>
            <person name="Genoscope - CEA"/>
        </authorList>
    </citation>
    <scope>NUCLEOTIDE SEQUENCE [LARGE SCALE GENOMIC DNA]</scope>
    <source>
        <strain evidence="3 4">PCC 8005</strain>
    </source>
</reference>
<keyword evidence="4" id="KW-1185">Reference proteome</keyword>
<evidence type="ECO:0008006" key="5">
    <source>
        <dbReference type="Google" id="ProtNLM"/>
    </source>
</evidence>
<dbReference type="EMBL" id="FO818640">
    <property type="protein sequence ID" value="CDM94566.1"/>
    <property type="molecule type" value="Genomic_DNA"/>
</dbReference>
<dbReference type="GO" id="GO:0035243">
    <property type="term" value="F:protein-arginine omega-N symmetric methyltransferase activity"/>
    <property type="evidence" value="ECO:0007669"/>
    <property type="project" value="TreeGrafter"/>
</dbReference>
<dbReference type="PANTHER" id="PTHR12049">
    <property type="entry name" value="PROTEIN ARGININE METHYLTRANSFERASE NDUFAF7, MITOCHONDRIAL"/>
    <property type="match status" value="1"/>
</dbReference>
<dbReference type="AlphaFoldDB" id="A0A9P1KEJ3"/>
<keyword evidence="1" id="KW-0489">Methyltransferase</keyword>